<name>E1WZU7_HALMS</name>
<keyword evidence="4" id="KW-0408">Iron</keyword>
<dbReference type="STRING" id="862908.BMS_3126"/>
<dbReference type="InterPro" id="IPR058240">
    <property type="entry name" value="rSAM_sf"/>
</dbReference>
<evidence type="ECO:0000313" key="8">
    <source>
        <dbReference type="EMBL" id="CBW27883.1"/>
    </source>
</evidence>
<dbReference type="GO" id="GO:0046872">
    <property type="term" value="F:metal ion binding"/>
    <property type="evidence" value="ECO:0007669"/>
    <property type="project" value="UniProtKB-KW"/>
</dbReference>
<dbReference type="AlphaFoldDB" id="E1WZU7"/>
<keyword evidence="5" id="KW-0411">Iron-sulfur</keyword>
<keyword evidence="6" id="KW-0812">Transmembrane</keyword>
<dbReference type="Proteomes" id="UP000008963">
    <property type="component" value="Chromosome"/>
</dbReference>
<dbReference type="PANTHER" id="PTHR11228:SF7">
    <property type="entry name" value="PQQA PEPTIDE CYCLASE"/>
    <property type="match status" value="1"/>
</dbReference>
<proteinExistence type="predicted"/>
<accession>E1WZU7</accession>
<evidence type="ECO:0000256" key="1">
    <source>
        <dbReference type="ARBA" id="ARBA00001966"/>
    </source>
</evidence>
<keyword evidence="6" id="KW-0472">Membrane</keyword>
<dbReference type="PROSITE" id="PS51918">
    <property type="entry name" value="RADICAL_SAM"/>
    <property type="match status" value="1"/>
</dbReference>
<dbReference type="Gene3D" id="3.20.20.70">
    <property type="entry name" value="Aldolase class I"/>
    <property type="match status" value="1"/>
</dbReference>
<dbReference type="eggNOG" id="COG0535">
    <property type="taxonomic scope" value="Bacteria"/>
</dbReference>
<keyword evidence="9" id="KW-1185">Reference proteome</keyword>
<evidence type="ECO:0000256" key="4">
    <source>
        <dbReference type="ARBA" id="ARBA00023004"/>
    </source>
</evidence>
<dbReference type="RefSeq" id="WP_014245653.1">
    <property type="nucleotide sequence ID" value="NC_016620.1"/>
</dbReference>
<dbReference type="Pfam" id="PF13186">
    <property type="entry name" value="SPASM"/>
    <property type="match status" value="1"/>
</dbReference>
<dbReference type="CDD" id="cd01335">
    <property type="entry name" value="Radical_SAM"/>
    <property type="match status" value="1"/>
</dbReference>
<keyword evidence="2" id="KW-0949">S-adenosyl-L-methionine</keyword>
<dbReference type="OrthoDB" id="5290443at2"/>
<feature type="domain" description="Radical SAM core" evidence="7">
    <location>
        <begin position="47"/>
        <end position="248"/>
    </location>
</feature>
<dbReference type="PATRIC" id="fig|862908.3.peg.2989"/>
<dbReference type="Pfam" id="PF04055">
    <property type="entry name" value="Radical_SAM"/>
    <property type="match status" value="1"/>
</dbReference>
<dbReference type="EMBL" id="FQ312005">
    <property type="protein sequence ID" value="CBW27883.1"/>
    <property type="molecule type" value="Genomic_DNA"/>
</dbReference>
<evidence type="ECO:0000256" key="6">
    <source>
        <dbReference type="SAM" id="Phobius"/>
    </source>
</evidence>
<dbReference type="InterPro" id="IPR007197">
    <property type="entry name" value="rSAM"/>
</dbReference>
<dbReference type="CDD" id="cd21109">
    <property type="entry name" value="SPASM"/>
    <property type="match status" value="1"/>
</dbReference>
<dbReference type="PANTHER" id="PTHR11228">
    <property type="entry name" value="RADICAL SAM DOMAIN PROTEIN"/>
    <property type="match status" value="1"/>
</dbReference>
<dbReference type="HOGENOM" id="CLU_813603_0_0_7"/>
<evidence type="ECO:0000256" key="2">
    <source>
        <dbReference type="ARBA" id="ARBA00022691"/>
    </source>
</evidence>
<dbReference type="InterPro" id="IPR050377">
    <property type="entry name" value="Radical_SAM_PqqE_MftC-like"/>
</dbReference>
<dbReference type="InterPro" id="IPR023885">
    <property type="entry name" value="4Fe4S-binding_SPASM_dom"/>
</dbReference>
<evidence type="ECO:0000256" key="5">
    <source>
        <dbReference type="ARBA" id="ARBA00023014"/>
    </source>
</evidence>
<reference evidence="9" key="1">
    <citation type="journal article" date="2013" name="ISME J.">
        <title>A small predatory core genome in the divergent marine Bacteriovorax marinus SJ and the terrestrial Bdellovibrio bacteriovorus.</title>
        <authorList>
            <person name="Crossman L.C."/>
            <person name="Chen H."/>
            <person name="Cerdeno-Tarraga A.M."/>
            <person name="Brooks K."/>
            <person name="Quail M.A."/>
            <person name="Pineiro S.A."/>
            <person name="Hobley L."/>
            <person name="Sockett R.E."/>
            <person name="Bentley S.D."/>
            <person name="Parkhill J."/>
            <person name="Williams H.N."/>
            <person name="Stine O.C."/>
        </authorList>
    </citation>
    <scope>NUCLEOTIDE SEQUENCE [LARGE SCALE GENOMIC DNA]</scope>
    <source>
        <strain evidence="9">ATCC BAA-682 / DSM 15412 / SJ</strain>
    </source>
</reference>
<gene>
    <name evidence="8" type="ordered locus">BMS_3126</name>
</gene>
<evidence type="ECO:0000259" key="7">
    <source>
        <dbReference type="PROSITE" id="PS51918"/>
    </source>
</evidence>
<organism evidence="8 9">
    <name type="scientific">Halobacteriovorax marinus (strain ATCC BAA-682 / DSM 15412 / SJ)</name>
    <name type="common">Bacteriovorax marinus</name>
    <dbReference type="NCBI Taxonomy" id="862908"/>
    <lineage>
        <taxon>Bacteria</taxon>
        <taxon>Pseudomonadati</taxon>
        <taxon>Bdellovibrionota</taxon>
        <taxon>Bacteriovoracia</taxon>
        <taxon>Bacteriovoracales</taxon>
        <taxon>Halobacteriovoraceae</taxon>
        <taxon>Halobacteriovorax</taxon>
    </lineage>
</organism>
<comment type="cofactor">
    <cofactor evidence="1">
        <name>[4Fe-4S] cluster</name>
        <dbReference type="ChEBI" id="CHEBI:49883"/>
    </cofactor>
</comment>
<dbReference type="SUPFAM" id="SSF102114">
    <property type="entry name" value="Radical SAM enzymes"/>
    <property type="match status" value="1"/>
</dbReference>
<feature type="transmembrane region" description="Helical" evidence="6">
    <location>
        <begin position="12"/>
        <end position="34"/>
    </location>
</feature>
<dbReference type="InterPro" id="IPR013785">
    <property type="entry name" value="Aldolase_TIM"/>
</dbReference>
<evidence type="ECO:0000256" key="3">
    <source>
        <dbReference type="ARBA" id="ARBA00022723"/>
    </source>
</evidence>
<keyword evidence="3" id="KW-0479">Metal-binding</keyword>
<dbReference type="GO" id="GO:0051536">
    <property type="term" value="F:iron-sulfur cluster binding"/>
    <property type="evidence" value="ECO:0007669"/>
    <property type="project" value="UniProtKB-KW"/>
</dbReference>
<sequence length="338" mass="39095">MNLKNLWRYFHLSIRVGIYKTPFTSFMIFLYFIVNRVQIKLKMVKLILPPPNLVISLTSRCNKTCSFCHYVTELNSPTYKEDELTLEGFKTLLRSKSVPNYGRVCLYGGEPLLNKDFFSILKLANNKKYLTTIVTNGLLVGKYLEELKNSKLNLMTLSYYKEDIEKIRDSIKKISSYIPINVSYVVSNNRLDELKNMLEFSKDINAEMVTIENLRENGVTNEKTLFESKELRAIQKSLNAQYSDHFILRWSGFNTAPKENEKIRCIDFWDTIFLNAKGEVSPCCQYPLSSYKGSIESSCSSINSKEMISLRKSFINNIAPDACKGCHYLYKSDPLYKS</sequence>
<keyword evidence="6" id="KW-1133">Transmembrane helix</keyword>
<protein>
    <submittedName>
        <fullName evidence="8">Molybdenum cofactor biosynthesis protein</fullName>
    </submittedName>
</protein>
<dbReference type="SFLD" id="SFLDS00029">
    <property type="entry name" value="Radical_SAM"/>
    <property type="match status" value="1"/>
</dbReference>
<dbReference type="GO" id="GO:0003824">
    <property type="term" value="F:catalytic activity"/>
    <property type="evidence" value="ECO:0007669"/>
    <property type="project" value="InterPro"/>
</dbReference>
<dbReference type="SFLD" id="SFLDG01067">
    <property type="entry name" value="SPASM/twitch_domain_containing"/>
    <property type="match status" value="1"/>
</dbReference>
<dbReference type="KEGG" id="bmx:BMS_3126"/>
<evidence type="ECO:0000313" key="9">
    <source>
        <dbReference type="Proteomes" id="UP000008963"/>
    </source>
</evidence>